<comment type="caution">
    <text evidence="3">The sequence shown here is derived from an EMBL/GenBank/DDBJ whole genome shotgun (WGS) entry which is preliminary data.</text>
</comment>
<reference evidence="3" key="1">
    <citation type="journal article" date="2021" name="Nat. Commun.">
        <title>Genetic determinants of endophytism in the Arabidopsis root mycobiome.</title>
        <authorList>
            <person name="Mesny F."/>
            <person name="Miyauchi S."/>
            <person name="Thiergart T."/>
            <person name="Pickel B."/>
            <person name="Atanasova L."/>
            <person name="Karlsson M."/>
            <person name="Huettel B."/>
            <person name="Barry K.W."/>
            <person name="Haridas S."/>
            <person name="Chen C."/>
            <person name="Bauer D."/>
            <person name="Andreopoulos W."/>
            <person name="Pangilinan J."/>
            <person name="LaButti K."/>
            <person name="Riley R."/>
            <person name="Lipzen A."/>
            <person name="Clum A."/>
            <person name="Drula E."/>
            <person name="Henrissat B."/>
            <person name="Kohler A."/>
            <person name="Grigoriev I.V."/>
            <person name="Martin F.M."/>
            <person name="Hacquard S."/>
        </authorList>
    </citation>
    <scope>NUCLEOTIDE SEQUENCE</scope>
    <source>
        <strain evidence="3">MPI-CAGE-AT-0016</strain>
    </source>
</reference>
<dbReference type="InterPro" id="IPR050271">
    <property type="entry name" value="UDP-glycosyltransferase"/>
</dbReference>
<dbReference type="PANTHER" id="PTHR48043">
    <property type="entry name" value="EG:EG0003.4 PROTEIN-RELATED"/>
    <property type="match status" value="1"/>
</dbReference>
<keyword evidence="1" id="KW-0328">Glycosyltransferase</keyword>
<dbReference type="EMBL" id="JAGPXD010000007">
    <property type="protein sequence ID" value="KAH7347269.1"/>
    <property type="molecule type" value="Genomic_DNA"/>
</dbReference>
<evidence type="ECO:0000256" key="1">
    <source>
        <dbReference type="ARBA" id="ARBA00022676"/>
    </source>
</evidence>
<evidence type="ECO:0000256" key="2">
    <source>
        <dbReference type="ARBA" id="ARBA00022679"/>
    </source>
</evidence>
<evidence type="ECO:0000313" key="4">
    <source>
        <dbReference type="Proteomes" id="UP000813385"/>
    </source>
</evidence>
<keyword evidence="4" id="KW-1185">Reference proteome</keyword>
<organism evidence="3 4">
    <name type="scientific">Plectosphaerella cucumerina</name>
    <dbReference type="NCBI Taxonomy" id="40658"/>
    <lineage>
        <taxon>Eukaryota</taxon>
        <taxon>Fungi</taxon>
        <taxon>Dikarya</taxon>
        <taxon>Ascomycota</taxon>
        <taxon>Pezizomycotina</taxon>
        <taxon>Sordariomycetes</taxon>
        <taxon>Hypocreomycetidae</taxon>
        <taxon>Glomerellales</taxon>
        <taxon>Plectosphaerellaceae</taxon>
        <taxon>Plectosphaerella</taxon>
    </lineage>
</organism>
<dbReference type="Proteomes" id="UP000813385">
    <property type="component" value="Unassembled WGS sequence"/>
</dbReference>
<dbReference type="AlphaFoldDB" id="A0A8K0WZG7"/>
<protein>
    <submittedName>
        <fullName evidence="3">Uncharacterized protein</fullName>
    </submittedName>
</protein>
<gene>
    <name evidence="3" type="ORF">B0T11DRAFT_291070</name>
</gene>
<dbReference type="InterPro" id="IPR002213">
    <property type="entry name" value="UDP_glucos_trans"/>
</dbReference>
<dbReference type="SUPFAM" id="SSF53756">
    <property type="entry name" value="UDP-Glycosyltransferase/glycogen phosphorylase"/>
    <property type="match status" value="1"/>
</dbReference>
<keyword evidence="2" id="KW-0808">Transferase</keyword>
<proteinExistence type="predicted"/>
<accession>A0A8K0WZG7</accession>
<sequence>MAPRRVLFLTNSDYGQSNVVLATAHAMLQDAPEVEVHIASQIGLEKSILQLNAPNEPTPIFHLINGLTHSKAVMRPHNPGSKTYNLPPGFLNTTRSLRGLVSIMHPWLPTEWTDIYRDIQRIYEEVQPDVTVIDAMLSPALSFDRHASINWVSLVPNVLKDFALPMQPRLQVLWKYPIFCSGIPFPIPWYLVPLNIWYNLVVGFAIFTEKISGRIQAAIDEELGPDIKIMTMYDMGLTSAPEEGLKILVSNSRDIDFPLEIIPKYTIPCGPILRSAAPIATVDSELATWLHRRPTILVNLGTHMHYTLEKARELAYAFRIFLGRVTASGRGVEYQILWKMPRLLTEEDDPDNTKFTGRWLEFTEILGSEIEKDHARILHWLTAEPKSIMESGDIVCSVSHGGANSFHEALCAAVPQVALPGWADCYDYACRAELNGVGKWANKKAKGAWERNEVAESLEEVIIGPKAAEYQQTAKAVAKRHPENEGRGRAAREILALGK</sequence>
<dbReference type="OrthoDB" id="5835829at2759"/>
<dbReference type="GO" id="GO:0008194">
    <property type="term" value="F:UDP-glycosyltransferase activity"/>
    <property type="evidence" value="ECO:0007669"/>
    <property type="project" value="InterPro"/>
</dbReference>
<dbReference type="Gene3D" id="3.40.50.2000">
    <property type="entry name" value="Glycogen Phosphorylase B"/>
    <property type="match status" value="2"/>
</dbReference>
<evidence type="ECO:0000313" key="3">
    <source>
        <dbReference type="EMBL" id="KAH7347269.1"/>
    </source>
</evidence>
<dbReference type="Pfam" id="PF00201">
    <property type="entry name" value="UDPGT"/>
    <property type="match status" value="1"/>
</dbReference>
<name>A0A8K0WZG7_9PEZI</name>
<dbReference type="PANTHER" id="PTHR48043:SF145">
    <property type="entry name" value="FI06409P-RELATED"/>
    <property type="match status" value="1"/>
</dbReference>